<dbReference type="WBParaSite" id="L893_g242.t1">
    <property type="protein sequence ID" value="L893_g242.t1"/>
    <property type="gene ID" value="L893_g242"/>
</dbReference>
<dbReference type="PANTHER" id="PTHR23021:SF26">
    <property type="entry name" value="SERPENTINE RECEPTOR, CLASS T"/>
    <property type="match status" value="1"/>
</dbReference>
<feature type="transmembrane region" description="Helical" evidence="1">
    <location>
        <begin position="82"/>
        <end position="107"/>
    </location>
</feature>
<feature type="transmembrane region" description="Helical" evidence="1">
    <location>
        <begin position="44"/>
        <end position="62"/>
    </location>
</feature>
<feature type="transmembrane region" description="Helical" evidence="1">
    <location>
        <begin position="6"/>
        <end position="32"/>
    </location>
</feature>
<organism evidence="2 3">
    <name type="scientific">Steinernema glaseri</name>
    <dbReference type="NCBI Taxonomy" id="37863"/>
    <lineage>
        <taxon>Eukaryota</taxon>
        <taxon>Metazoa</taxon>
        <taxon>Ecdysozoa</taxon>
        <taxon>Nematoda</taxon>
        <taxon>Chromadorea</taxon>
        <taxon>Rhabditida</taxon>
        <taxon>Tylenchina</taxon>
        <taxon>Panagrolaimomorpha</taxon>
        <taxon>Strongyloidoidea</taxon>
        <taxon>Steinernematidae</taxon>
        <taxon>Steinernema</taxon>
    </lineage>
</organism>
<evidence type="ECO:0000256" key="1">
    <source>
        <dbReference type="SAM" id="Phobius"/>
    </source>
</evidence>
<dbReference type="InterPro" id="IPR019425">
    <property type="entry name" value="7TM_GPCR_serpentine_rcpt_Srt"/>
</dbReference>
<keyword evidence="1" id="KW-0812">Transmembrane</keyword>
<name>A0A1I7Z989_9BILA</name>
<reference evidence="3" key="1">
    <citation type="submission" date="2016-11" db="UniProtKB">
        <authorList>
            <consortium name="WormBaseParasite"/>
        </authorList>
    </citation>
    <scope>IDENTIFICATION</scope>
</reference>
<keyword evidence="1" id="KW-1133">Transmembrane helix</keyword>
<feature type="transmembrane region" description="Helical" evidence="1">
    <location>
        <begin position="243"/>
        <end position="263"/>
    </location>
</feature>
<dbReference type="PANTHER" id="PTHR23021">
    <property type="entry name" value="SERPENTINE RECEPTOR, CLASS T"/>
    <property type="match status" value="1"/>
</dbReference>
<dbReference type="AlphaFoldDB" id="A0A1I7Z989"/>
<keyword evidence="2" id="KW-1185">Reference proteome</keyword>
<dbReference type="Pfam" id="PF10321">
    <property type="entry name" value="7TM_GPCR_Srt"/>
    <property type="match status" value="1"/>
</dbReference>
<feature type="transmembrane region" description="Helical" evidence="1">
    <location>
        <begin position="170"/>
        <end position="191"/>
    </location>
</feature>
<dbReference type="Gene3D" id="1.20.1070.10">
    <property type="entry name" value="Rhodopsin 7-helix transmembrane proteins"/>
    <property type="match status" value="1"/>
</dbReference>
<feature type="transmembrane region" description="Helical" evidence="1">
    <location>
        <begin position="119"/>
        <end position="137"/>
    </location>
</feature>
<feature type="transmembrane region" description="Helical" evidence="1">
    <location>
        <begin position="211"/>
        <end position="231"/>
    </location>
</feature>
<sequence>MLLPGVAAALMYMTEFFIIVPLHVVLLVILLRGQEFKKLTAYKIMTHMSICECTQMIGYLMGDVMSISQTTFHPYVARVGGSFLNAGWIGIVTLTFLLNLNRFIVFIGFKMTAQSERRFYNIMLLFTWTIAALVFAAHMTPDLSMIYIIERNTFWFVDTPLAKVGGKIEYFYLSITLFCTFVVCVATVTTIIVKRNLYSAQFKISAGEIKVFVQSLIIFLYLTMIRCAWQFLSPIMSGEAQFIALGIATQAVGGLNPLLYCSMNKTIRRHLFKMIGLKKYTTTVSTVITLESSSNRKP</sequence>
<dbReference type="SUPFAM" id="SSF81321">
    <property type="entry name" value="Family A G protein-coupled receptor-like"/>
    <property type="match status" value="1"/>
</dbReference>
<evidence type="ECO:0000313" key="3">
    <source>
        <dbReference type="WBParaSite" id="L893_g242.t1"/>
    </source>
</evidence>
<keyword evidence="1" id="KW-0472">Membrane</keyword>
<dbReference type="Proteomes" id="UP000095287">
    <property type="component" value="Unplaced"/>
</dbReference>
<evidence type="ECO:0000313" key="2">
    <source>
        <dbReference type="Proteomes" id="UP000095287"/>
    </source>
</evidence>
<proteinExistence type="predicted"/>
<accession>A0A1I7Z989</accession>
<protein>
    <submittedName>
        <fullName evidence="3">7TM_GPCR_Srx domain-containing protein</fullName>
    </submittedName>
</protein>